<comment type="caution">
    <text evidence="2">The sequence shown here is derived from an EMBL/GenBank/DDBJ whole genome shotgun (WGS) entry which is preliminary data.</text>
</comment>
<sequence>MDIFNMVIGVLLILISIIIFIIQVRDKAYNKEDFHMGNVNIYYAGIVSFLAGLYFFISSF</sequence>
<keyword evidence="1" id="KW-1133">Transmembrane helix</keyword>
<dbReference type="Proteomes" id="UP000249115">
    <property type="component" value="Unassembled WGS sequence"/>
</dbReference>
<accession>A0A2W7RES4</accession>
<evidence type="ECO:0000313" key="3">
    <source>
        <dbReference type="Proteomes" id="UP000249115"/>
    </source>
</evidence>
<dbReference type="AlphaFoldDB" id="A0A2W7RES4"/>
<organism evidence="2 3">
    <name type="scientific">Algoriphagus ratkowskyi</name>
    <dbReference type="NCBI Taxonomy" id="57028"/>
    <lineage>
        <taxon>Bacteria</taxon>
        <taxon>Pseudomonadati</taxon>
        <taxon>Bacteroidota</taxon>
        <taxon>Cytophagia</taxon>
        <taxon>Cytophagales</taxon>
        <taxon>Cyclobacteriaceae</taxon>
        <taxon>Algoriphagus</taxon>
    </lineage>
</organism>
<dbReference type="EMBL" id="QKZU01000033">
    <property type="protein sequence ID" value="PZX49215.1"/>
    <property type="molecule type" value="Genomic_DNA"/>
</dbReference>
<keyword evidence="1" id="KW-0472">Membrane</keyword>
<feature type="transmembrane region" description="Helical" evidence="1">
    <location>
        <begin position="36"/>
        <end position="57"/>
    </location>
</feature>
<reference evidence="2 3" key="1">
    <citation type="submission" date="2018-06" db="EMBL/GenBank/DDBJ databases">
        <title>Genomic Encyclopedia of Archaeal and Bacterial Type Strains, Phase II (KMG-II): from individual species to whole genera.</title>
        <authorList>
            <person name="Goeker M."/>
        </authorList>
    </citation>
    <scope>NUCLEOTIDE SEQUENCE [LARGE SCALE GENOMIC DNA]</scope>
    <source>
        <strain evidence="2 3">DSM 22686</strain>
    </source>
</reference>
<feature type="transmembrane region" description="Helical" evidence="1">
    <location>
        <begin position="6"/>
        <end position="24"/>
    </location>
</feature>
<name>A0A2W7RES4_9BACT</name>
<gene>
    <name evidence="2" type="ORF">LV84_04279</name>
</gene>
<proteinExistence type="predicted"/>
<protein>
    <submittedName>
        <fullName evidence="2">Uncharacterized protein</fullName>
    </submittedName>
</protein>
<evidence type="ECO:0000256" key="1">
    <source>
        <dbReference type="SAM" id="Phobius"/>
    </source>
</evidence>
<keyword evidence="1" id="KW-0812">Transmembrane</keyword>
<evidence type="ECO:0000313" key="2">
    <source>
        <dbReference type="EMBL" id="PZX49215.1"/>
    </source>
</evidence>